<accession>A0AAW2N142</accession>
<gene>
    <name evidence="1" type="ORF">Sradi_4851500</name>
</gene>
<protein>
    <submittedName>
        <fullName evidence="1">Uncharacterized protein</fullName>
    </submittedName>
</protein>
<reference evidence="1" key="1">
    <citation type="submission" date="2020-06" db="EMBL/GenBank/DDBJ databases">
        <authorList>
            <person name="Li T."/>
            <person name="Hu X."/>
            <person name="Zhang T."/>
            <person name="Song X."/>
            <person name="Zhang H."/>
            <person name="Dai N."/>
            <person name="Sheng W."/>
            <person name="Hou X."/>
            <person name="Wei L."/>
        </authorList>
    </citation>
    <scope>NUCLEOTIDE SEQUENCE</scope>
    <source>
        <strain evidence="1">G02</strain>
        <tissue evidence="1">Leaf</tissue>
    </source>
</reference>
<name>A0AAW2N142_SESRA</name>
<sequence>MPPTIVAGGFTPATLVSIPPPLIVIGLTVDPQRRNTSLDTCTEEWSPALLGAIQQIVSAAIWEQVAALAPTHVATL</sequence>
<proteinExistence type="predicted"/>
<dbReference type="EMBL" id="JACGWJ010000021">
    <property type="protein sequence ID" value="KAL0336396.1"/>
    <property type="molecule type" value="Genomic_DNA"/>
</dbReference>
<organism evidence="1">
    <name type="scientific">Sesamum radiatum</name>
    <name type="common">Black benniseed</name>
    <dbReference type="NCBI Taxonomy" id="300843"/>
    <lineage>
        <taxon>Eukaryota</taxon>
        <taxon>Viridiplantae</taxon>
        <taxon>Streptophyta</taxon>
        <taxon>Embryophyta</taxon>
        <taxon>Tracheophyta</taxon>
        <taxon>Spermatophyta</taxon>
        <taxon>Magnoliopsida</taxon>
        <taxon>eudicotyledons</taxon>
        <taxon>Gunneridae</taxon>
        <taxon>Pentapetalae</taxon>
        <taxon>asterids</taxon>
        <taxon>lamiids</taxon>
        <taxon>Lamiales</taxon>
        <taxon>Pedaliaceae</taxon>
        <taxon>Sesamum</taxon>
    </lineage>
</organism>
<dbReference type="AlphaFoldDB" id="A0AAW2N142"/>
<comment type="caution">
    <text evidence="1">The sequence shown here is derived from an EMBL/GenBank/DDBJ whole genome shotgun (WGS) entry which is preliminary data.</text>
</comment>
<reference evidence="1" key="2">
    <citation type="journal article" date="2024" name="Plant">
        <title>Genomic evolution and insights into agronomic trait innovations of Sesamum species.</title>
        <authorList>
            <person name="Miao H."/>
            <person name="Wang L."/>
            <person name="Qu L."/>
            <person name="Liu H."/>
            <person name="Sun Y."/>
            <person name="Le M."/>
            <person name="Wang Q."/>
            <person name="Wei S."/>
            <person name="Zheng Y."/>
            <person name="Lin W."/>
            <person name="Duan Y."/>
            <person name="Cao H."/>
            <person name="Xiong S."/>
            <person name="Wang X."/>
            <person name="Wei L."/>
            <person name="Li C."/>
            <person name="Ma Q."/>
            <person name="Ju M."/>
            <person name="Zhao R."/>
            <person name="Li G."/>
            <person name="Mu C."/>
            <person name="Tian Q."/>
            <person name="Mei H."/>
            <person name="Zhang T."/>
            <person name="Gao T."/>
            <person name="Zhang H."/>
        </authorList>
    </citation>
    <scope>NUCLEOTIDE SEQUENCE</scope>
    <source>
        <strain evidence="1">G02</strain>
    </source>
</reference>
<evidence type="ECO:0000313" key="1">
    <source>
        <dbReference type="EMBL" id="KAL0336396.1"/>
    </source>
</evidence>